<dbReference type="GO" id="GO:0043625">
    <property type="term" value="C:delta DNA polymerase complex"/>
    <property type="evidence" value="ECO:0007669"/>
    <property type="project" value="InterPro"/>
</dbReference>
<dbReference type="Proteomes" id="UP001217582">
    <property type="component" value="Chromosome 1"/>
</dbReference>
<dbReference type="AlphaFoldDB" id="A0AAJ5YZU8"/>
<reference evidence="5 6" key="1">
    <citation type="submission" date="2023-03" db="EMBL/GenBank/DDBJ databases">
        <title>Mating type loci evolution in Malassezia.</title>
        <authorList>
            <person name="Coelho M.A."/>
        </authorList>
    </citation>
    <scope>NUCLEOTIDE SEQUENCE [LARGE SCALE GENOMIC DNA]</scope>
    <source>
        <strain evidence="5 6">CBS 13387</strain>
    </source>
</reference>
<dbReference type="GO" id="GO:0006271">
    <property type="term" value="P:DNA strand elongation involved in DNA replication"/>
    <property type="evidence" value="ECO:0007669"/>
    <property type="project" value="TreeGrafter"/>
</dbReference>
<dbReference type="Gene3D" id="3.90.1030.20">
    <property type="entry name" value="DNA polymerase delta, p66 (Cdc27) subunit, wHTH domain"/>
    <property type="match status" value="1"/>
</dbReference>
<organism evidence="5 6">
    <name type="scientific">Malassezia arunalokei</name>
    <dbReference type="NCBI Taxonomy" id="1514897"/>
    <lineage>
        <taxon>Eukaryota</taxon>
        <taxon>Fungi</taxon>
        <taxon>Dikarya</taxon>
        <taxon>Basidiomycota</taxon>
        <taxon>Ustilaginomycotina</taxon>
        <taxon>Malasseziomycetes</taxon>
        <taxon>Malasseziales</taxon>
        <taxon>Malasseziaceae</taxon>
        <taxon>Malassezia</taxon>
    </lineage>
</organism>
<name>A0AAJ5YZU8_9BASI</name>
<dbReference type="GO" id="GO:0006297">
    <property type="term" value="P:nucleotide-excision repair, DNA gap filling"/>
    <property type="evidence" value="ECO:0007669"/>
    <property type="project" value="TreeGrafter"/>
</dbReference>
<proteinExistence type="predicted"/>
<keyword evidence="4" id="KW-0539">Nucleus</keyword>
<evidence type="ECO:0000313" key="6">
    <source>
        <dbReference type="Proteomes" id="UP001217582"/>
    </source>
</evidence>
<accession>A0AAJ5YZU8</accession>
<dbReference type="InterPro" id="IPR019038">
    <property type="entry name" value="POLD3"/>
</dbReference>
<dbReference type="GO" id="GO:0003887">
    <property type="term" value="F:DNA-directed DNA polymerase activity"/>
    <property type="evidence" value="ECO:0007669"/>
    <property type="project" value="TreeGrafter"/>
</dbReference>
<keyword evidence="3" id="KW-0235">DNA replication</keyword>
<keyword evidence="6" id="KW-1185">Reference proteome</keyword>
<evidence type="ECO:0000313" key="5">
    <source>
        <dbReference type="EMBL" id="WFD14298.1"/>
    </source>
</evidence>
<evidence type="ECO:0000256" key="1">
    <source>
        <dbReference type="ARBA" id="ARBA00004123"/>
    </source>
</evidence>
<protein>
    <recommendedName>
        <fullName evidence="2">DNA polymerase delta subunit 3</fullName>
    </recommendedName>
</protein>
<sequence length="183" mass="20224">MDDTHAFLTARILHDKQAVTYRLLSREMGMHVDDAKAALGRFAEAEQVSVIYAVHDLHHVFVVPASELESTLAQLSNGKKQVYALQPVGTSYDPAMLACVNRALVYDEAYAAHRHAGLGAFGAIQKDEEVRAPRPPSSTSKRRKVMKRIRTKNEKGYTVFQDIETINSSSSSSTFEIAFQGVA</sequence>
<evidence type="ECO:0000256" key="4">
    <source>
        <dbReference type="ARBA" id="ARBA00023242"/>
    </source>
</evidence>
<evidence type="ECO:0000256" key="3">
    <source>
        <dbReference type="ARBA" id="ARBA00022705"/>
    </source>
</evidence>
<comment type="subcellular location">
    <subcellularLocation>
        <location evidence="1">Nucleus</location>
    </subcellularLocation>
</comment>
<dbReference type="InterPro" id="IPR041913">
    <property type="entry name" value="POLD3_sf"/>
</dbReference>
<dbReference type="GO" id="GO:1904161">
    <property type="term" value="P:DNA synthesis involved in UV-damage excision repair"/>
    <property type="evidence" value="ECO:0007669"/>
    <property type="project" value="TreeGrafter"/>
</dbReference>
<dbReference type="EMBL" id="CP119916">
    <property type="protein sequence ID" value="WFD14298.1"/>
    <property type="molecule type" value="Genomic_DNA"/>
</dbReference>
<gene>
    <name evidence="5" type="ORF">MARU1_000299</name>
</gene>
<dbReference type="PANTHER" id="PTHR17598:SF13">
    <property type="entry name" value="DNA POLYMERASE DELTA SUBUNIT 3"/>
    <property type="match status" value="1"/>
</dbReference>
<evidence type="ECO:0000256" key="2">
    <source>
        <dbReference type="ARBA" id="ARBA00017589"/>
    </source>
</evidence>
<dbReference type="PANTHER" id="PTHR17598">
    <property type="entry name" value="DNA POLYMERASE DELTA SUBUNIT 3"/>
    <property type="match status" value="1"/>
</dbReference>